<organism evidence="8 9">
    <name type="scientific">Tetrapyrgos nigripes</name>
    <dbReference type="NCBI Taxonomy" id="182062"/>
    <lineage>
        <taxon>Eukaryota</taxon>
        <taxon>Fungi</taxon>
        <taxon>Dikarya</taxon>
        <taxon>Basidiomycota</taxon>
        <taxon>Agaricomycotina</taxon>
        <taxon>Agaricomycetes</taxon>
        <taxon>Agaricomycetidae</taxon>
        <taxon>Agaricales</taxon>
        <taxon>Marasmiineae</taxon>
        <taxon>Marasmiaceae</taxon>
        <taxon>Tetrapyrgos</taxon>
    </lineage>
</organism>
<keyword evidence="3" id="KW-0862">Zinc</keyword>
<feature type="region of interest" description="Disordered" evidence="6">
    <location>
        <begin position="519"/>
        <end position="541"/>
    </location>
</feature>
<evidence type="ECO:0000256" key="1">
    <source>
        <dbReference type="ARBA" id="ARBA00022723"/>
    </source>
</evidence>
<keyword evidence="5" id="KW-0175">Coiled coil</keyword>
<name>A0A8H5BTS1_9AGAR</name>
<evidence type="ECO:0000256" key="5">
    <source>
        <dbReference type="SAM" id="Coils"/>
    </source>
</evidence>
<dbReference type="PROSITE" id="PS50865">
    <property type="entry name" value="ZF_MYND_2"/>
    <property type="match status" value="1"/>
</dbReference>
<evidence type="ECO:0000313" key="8">
    <source>
        <dbReference type="EMBL" id="KAF5328921.1"/>
    </source>
</evidence>
<feature type="compositionally biased region" description="Acidic residues" evidence="6">
    <location>
        <begin position="523"/>
        <end position="541"/>
    </location>
</feature>
<dbReference type="Proteomes" id="UP000559256">
    <property type="component" value="Unassembled WGS sequence"/>
</dbReference>
<comment type="caution">
    <text evidence="8">The sequence shown here is derived from an EMBL/GenBank/DDBJ whole genome shotgun (WGS) entry which is preliminary data.</text>
</comment>
<dbReference type="GO" id="GO:0008270">
    <property type="term" value="F:zinc ion binding"/>
    <property type="evidence" value="ECO:0007669"/>
    <property type="project" value="UniProtKB-KW"/>
</dbReference>
<dbReference type="AlphaFoldDB" id="A0A8H5BTS1"/>
<evidence type="ECO:0000256" key="4">
    <source>
        <dbReference type="PROSITE-ProRule" id="PRU00134"/>
    </source>
</evidence>
<feature type="region of interest" description="Disordered" evidence="6">
    <location>
        <begin position="464"/>
        <end position="498"/>
    </location>
</feature>
<dbReference type="Gene3D" id="6.10.140.2220">
    <property type="match status" value="1"/>
</dbReference>
<keyword evidence="2 4" id="KW-0863">Zinc-finger</keyword>
<proteinExistence type="predicted"/>
<dbReference type="Pfam" id="PF01753">
    <property type="entry name" value="zf-MYND"/>
    <property type="match status" value="1"/>
</dbReference>
<reference evidence="8 9" key="1">
    <citation type="journal article" date="2020" name="ISME J.">
        <title>Uncovering the hidden diversity of litter-decomposition mechanisms in mushroom-forming fungi.</title>
        <authorList>
            <person name="Floudas D."/>
            <person name="Bentzer J."/>
            <person name="Ahren D."/>
            <person name="Johansson T."/>
            <person name="Persson P."/>
            <person name="Tunlid A."/>
        </authorList>
    </citation>
    <scope>NUCLEOTIDE SEQUENCE [LARGE SCALE GENOMIC DNA]</scope>
    <source>
        <strain evidence="8 9">CBS 291.85</strain>
    </source>
</reference>
<evidence type="ECO:0000256" key="2">
    <source>
        <dbReference type="ARBA" id="ARBA00022771"/>
    </source>
</evidence>
<dbReference type="InterPro" id="IPR002893">
    <property type="entry name" value="Znf_MYND"/>
</dbReference>
<evidence type="ECO:0000256" key="3">
    <source>
        <dbReference type="ARBA" id="ARBA00022833"/>
    </source>
</evidence>
<feature type="domain" description="MYND-type" evidence="7">
    <location>
        <begin position="403"/>
        <end position="450"/>
    </location>
</feature>
<feature type="coiled-coil region" evidence="5">
    <location>
        <begin position="218"/>
        <end position="245"/>
    </location>
</feature>
<accession>A0A8H5BTS1</accession>
<dbReference type="SUPFAM" id="SSF144232">
    <property type="entry name" value="HIT/MYND zinc finger-like"/>
    <property type="match status" value="1"/>
</dbReference>
<evidence type="ECO:0000256" key="6">
    <source>
        <dbReference type="SAM" id="MobiDB-lite"/>
    </source>
</evidence>
<keyword evidence="9" id="KW-1185">Reference proteome</keyword>
<evidence type="ECO:0000259" key="7">
    <source>
        <dbReference type="PROSITE" id="PS50865"/>
    </source>
</evidence>
<dbReference type="OrthoDB" id="432970at2759"/>
<evidence type="ECO:0000313" key="9">
    <source>
        <dbReference type="Proteomes" id="UP000559256"/>
    </source>
</evidence>
<protein>
    <recommendedName>
        <fullName evidence="7">MYND-type domain-containing protein</fullName>
    </recommendedName>
</protein>
<sequence>MLLENDQIVKAFNALPRKPNLPLGQDNQWHFDLRFISIEPPSHMLFLYQVDSSYAHVERLPVGSSASESGIAFFPETGKEAAPEMAKAIMHSFNTGLGSARFQSKTSAIPAPWKLTTEDANLARAVGEELKRIGVVHQELWNIQVAPRSTLAAAESTFKKLYTTIKQSIGIKEPALQAFQTPGSIVFLKPQDYMKITTPGDEFSKAVAYANNLRNAKLAETNFDADQLMKEIETLTRLVKTKKLDDVRAEADGGNGMSAIDYASRVHNAIGCTPERAKIREYLIKAIQSSTSNNVTKSIAHALLIDWYTQAFNPNVGMPIRYLFSACHHADQAIILAGGKAAPAVLMFGTQVMRHSAENKGVFQLYCQYKNVWDAIEKRDKEVQQERNEAQKKRMAKPNRYRCANVGCLVQSNSGKMLAQCSGKCDPDKKPSYCSKECQKADWPNHKPFCKPGQPCSVIDPSPDYGMGKPSTSRRGGGGGTGAALSIPIQKPDGSTMLFSSSTMSAEYLKEVKQHLEAKLDLGDELDEQPDDESDDESEEN</sequence>
<keyword evidence="1" id="KW-0479">Metal-binding</keyword>
<dbReference type="EMBL" id="JAACJM010000353">
    <property type="protein sequence ID" value="KAF5328921.1"/>
    <property type="molecule type" value="Genomic_DNA"/>
</dbReference>
<gene>
    <name evidence="8" type="ORF">D9758_016823</name>
</gene>